<dbReference type="Pfam" id="PF06144">
    <property type="entry name" value="DNA_pol3_delta"/>
    <property type="match status" value="1"/>
</dbReference>
<evidence type="ECO:0000256" key="5">
    <source>
        <dbReference type="ARBA" id="ARBA00022705"/>
    </source>
</evidence>
<organism evidence="11 12">
    <name type="scientific">Syntrophotalea carbinolica (strain DSM 2380 / NBRC 103641 / GraBd1)</name>
    <name type="common">Pelobacter carbinolicus</name>
    <dbReference type="NCBI Taxonomy" id="338963"/>
    <lineage>
        <taxon>Bacteria</taxon>
        <taxon>Pseudomonadati</taxon>
        <taxon>Thermodesulfobacteriota</taxon>
        <taxon>Desulfuromonadia</taxon>
        <taxon>Desulfuromonadales</taxon>
        <taxon>Syntrophotaleaceae</taxon>
        <taxon>Syntrophotalea</taxon>
    </lineage>
</organism>
<evidence type="ECO:0000256" key="4">
    <source>
        <dbReference type="ARBA" id="ARBA00022695"/>
    </source>
</evidence>
<dbReference type="InterPro" id="IPR027417">
    <property type="entry name" value="P-loop_NTPase"/>
</dbReference>
<dbReference type="Gene3D" id="3.40.50.300">
    <property type="entry name" value="P-loop containing nucleotide triphosphate hydrolases"/>
    <property type="match status" value="1"/>
</dbReference>
<keyword evidence="6" id="KW-0239">DNA-directed DNA polymerase</keyword>
<feature type="domain" description="DNA polymerase III delta N-terminal" evidence="9">
    <location>
        <begin position="20"/>
        <end position="133"/>
    </location>
</feature>
<dbReference type="PANTHER" id="PTHR34388:SF1">
    <property type="entry name" value="DNA POLYMERASE III SUBUNIT DELTA"/>
    <property type="match status" value="1"/>
</dbReference>
<evidence type="ECO:0000313" key="11">
    <source>
        <dbReference type="EMBL" id="ABA88661.1"/>
    </source>
</evidence>
<keyword evidence="12" id="KW-1185">Reference proteome</keyword>
<keyword evidence="4" id="KW-0548">Nucleotidyltransferase</keyword>
<dbReference type="STRING" id="338963.Pcar_1415"/>
<dbReference type="GO" id="GO:0003887">
    <property type="term" value="F:DNA-directed DNA polymerase activity"/>
    <property type="evidence" value="ECO:0007669"/>
    <property type="project" value="UniProtKB-KW"/>
</dbReference>
<keyword evidence="5" id="KW-0235">DNA replication</keyword>
<comment type="similarity">
    <text evidence="7">Belongs to the DNA polymerase HolA subunit family.</text>
</comment>
<dbReference type="Gene3D" id="1.20.272.10">
    <property type="match status" value="1"/>
</dbReference>
<dbReference type="GO" id="GO:0006261">
    <property type="term" value="P:DNA-templated DNA replication"/>
    <property type="evidence" value="ECO:0007669"/>
    <property type="project" value="TreeGrafter"/>
</dbReference>
<dbReference type="InterPro" id="IPR010372">
    <property type="entry name" value="DNA_pol3_delta_N"/>
</dbReference>
<dbReference type="eggNOG" id="COG1466">
    <property type="taxonomic scope" value="Bacteria"/>
</dbReference>
<dbReference type="InterPro" id="IPR008921">
    <property type="entry name" value="DNA_pol3_clamp-load_cplx_C"/>
</dbReference>
<sequence>MTPGELKKRIRDKTLPALLFLYGEETFFVERSLRQIIDATIPVEARDFNLQIFHGKDSRAVSILDTARTLPVFSPIRLVVVRDTQDVPAAELEQIIPYLSDAVPETILVFTGNKIDGRRKFYQVFKKFGALVEFKKLYDNQIPSFVTDQSQDLGFDFTEEALALFCKRVGSHLQEIHGELSKLLNFLGGRRVAEVADVMTVVSDSRVDSVFDLSDALGKRDVGEALRLLHRLLAEGIAPLLILAMITRHFRQLWKAHELLQQRVAEKDMARRIGINPYFVSGLVAQARRFPGHGFRGIFEALLETDLALKSTGSSPSVVLESLVLRLAAK</sequence>
<proteinExistence type="inferred from homology"/>
<dbReference type="SUPFAM" id="SSF52540">
    <property type="entry name" value="P-loop containing nucleoside triphosphate hydrolases"/>
    <property type="match status" value="1"/>
</dbReference>
<evidence type="ECO:0000256" key="1">
    <source>
        <dbReference type="ARBA" id="ARBA00012417"/>
    </source>
</evidence>
<evidence type="ECO:0000259" key="9">
    <source>
        <dbReference type="Pfam" id="PF06144"/>
    </source>
</evidence>
<dbReference type="OrthoDB" id="9769782at2"/>
<gene>
    <name evidence="11" type="primary">holA</name>
    <name evidence="11" type="ordered locus">Pcar_1415</name>
</gene>
<keyword evidence="3" id="KW-0808">Transferase</keyword>
<evidence type="ECO:0000256" key="6">
    <source>
        <dbReference type="ARBA" id="ARBA00022932"/>
    </source>
</evidence>
<dbReference type="SUPFAM" id="SSF48019">
    <property type="entry name" value="post-AAA+ oligomerization domain-like"/>
    <property type="match status" value="1"/>
</dbReference>
<dbReference type="NCBIfam" id="TIGR01128">
    <property type="entry name" value="holA"/>
    <property type="match status" value="1"/>
</dbReference>
<dbReference type="AlphaFoldDB" id="Q3A4P6"/>
<dbReference type="KEGG" id="pca:Pcar_1415"/>
<dbReference type="GO" id="GO:0009360">
    <property type="term" value="C:DNA polymerase III complex"/>
    <property type="evidence" value="ECO:0007669"/>
    <property type="project" value="InterPro"/>
</dbReference>
<dbReference type="Proteomes" id="UP000002534">
    <property type="component" value="Chromosome"/>
</dbReference>
<name>Q3A4P6_SYNC1</name>
<feature type="domain" description="DNA polymerase III delta subunit-like C-terminal" evidence="10">
    <location>
        <begin position="208"/>
        <end position="327"/>
    </location>
</feature>
<dbReference type="PANTHER" id="PTHR34388">
    <property type="entry name" value="DNA POLYMERASE III SUBUNIT DELTA"/>
    <property type="match status" value="1"/>
</dbReference>
<reference evidence="12" key="1">
    <citation type="submission" date="2005-10" db="EMBL/GenBank/DDBJ databases">
        <title>Complete sequence of Pelobacter carbinolicus DSM 2380.</title>
        <authorList>
            <person name="Copeland A."/>
            <person name="Lucas S."/>
            <person name="Lapidus A."/>
            <person name="Barry K."/>
            <person name="Detter J.C."/>
            <person name="Glavina T."/>
            <person name="Hammon N."/>
            <person name="Israni S."/>
            <person name="Pitluck S."/>
            <person name="Chertkov O."/>
            <person name="Schmutz J."/>
            <person name="Larimer F."/>
            <person name="Land M."/>
            <person name="Kyrpides N."/>
            <person name="Ivanova N."/>
            <person name="Richardson P."/>
        </authorList>
    </citation>
    <scope>NUCLEOTIDE SEQUENCE [LARGE SCALE GENOMIC DNA]</scope>
    <source>
        <strain evidence="12">DSM 2380 / NBRC 103641 / GraBd1</strain>
    </source>
</reference>
<dbReference type="InterPro" id="IPR005790">
    <property type="entry name" value="DNA_polIII_delta"/>
</dbReference>
<dbReference type="RefSeq" id="WP_011341144.1">
    <property type="nucleotide sequence ID" value="NC_007498.2"/>
</dbReference>
<evidence type="ECO:0000256" key="7">
    <source>
        <dbReference type="ARBA" id="ARBA00034754"/>
    </source>
</evidence>
<evidence type="ECO:0000259" key="10">
    <source>
        <dbReference type="Pfam" id="PF21694"/>
    </source>
</evidence>
<evidence type="ECO:0000256" key="3">
    <source>
        <dbReference type="ARBA" id="ARBA00022679"/>
    </source>
</evidence>
<dbReference type="HOGENOM" id="CLU_044694_2_1_7"/>
<evidence type="ECO:0000256" key="2">
    <source>
        <dbReference type="ARBA" id="ARBA00017703"/>
    </source>
</evidence>
<comment type="catalytic activity">
    <reaction evidence="8">
        <text>DNA(n) + a 2'-deoxyribonucleoside 5'-triphosphate = DNA(n+1) + diphosphate</text>
        <dbReference type="Rhea" id="RHEA:22508"/>
        <dbReference type="Rhea" id="RHEA-COMP:17339"/>
        <dbReference type="Rhea" id="RHEA-COMP:17340"/>
        <dbReference type="ChEBI" id="CHEBI:33019"/>
        <dbReference type="ChEBI" id="CHEBI:61560"/>
        <dbReference type="ChEBI" id="CHEBI:173112"/>
        <dbReference type="EC" id="2.7.7.7"/>
    </reaction>
</comment>
<dbReference type="InterPro" id="IPR048466">
    <property type="entry name" value="DNA_pol3_delta-like_C"/>
</dbReference>
<dbReference type="EMBL" id="CP000142">
    <property type="protein sequence ID" value="ABA88661.1"/>
    <property type="molecule type" value="Genomic_DNA"/>
</dbReference>
<reference evidence="11 12" key="2">
    <citation type="journal article" date="2012" name="BMC Genomics">
        <title>The genome of Pelobacter carbinolicus reveals surprising metabolic capabilities and physiological features.</title>
        <authorList>
            <person name="Aklujkar M."/>
            <person name="Haveman S.A."/>
            <person name="Didonato R.Jr."/>
            <person name="Chertkov O."/>
            <person name="Han C.S."/>
            <person name="Land M.L."/>
            <person name="Brown P."/>
            <person name="Lovley D.R."/>
        </authorList>
    </citation>
    <scope>NUCLEOTIDE SEQUENCE [LARGE SCALE GENOMIC DNA]</scope>
    <source>
        <strain evidence="12">DSM 2380 / NBRC 103641 / GraBd1</strain>
    </source>
</reference>
<evidence type="ECO:0000256" key="8">
    <source>
        <dbReference type="ARBA" id="ARBA00049244"/>
    </source>
</evidence>
<dbReference type="GO" id="GO:0003677">
    <property type="term" value="F:DNA binding"/>
    <property type="evidence" value="ECO:0007669"/>
    <property type="project" value="InterPro"/>
</dbReference>
<accession>Q3A4P6</accession>
<dbReference type="Gene3D" id="1.10.8.60">
    <property type="match status" value="1"/>
</dbReference>
<dbReference type="Pfam" id="PF21694">
    <property type="entry name" value="DNA_pol3_delta_C"/>
    <property type="match status" value="1"/>
</dbReference>
<evidence type="ECO:0000313" key="12">
    <source>
        <dbReference type="Proteomes" id="UP000002534"/>
    </source>
</evidence>
<protein>
    <recommendedName>
        <fullName evidence="2">DNA polymerase III subunit delta</fullName>
        <ecNumber evidence="1">2.7.7.7</ecNumber>
    </recommendedName>
</protein>
<dbReference type="EC" id="2.7.7.7" evidence="1"/>